<keyword evidence="2" id="KW-1185">Reference proteome</keyword>
<keyword evidence="1" id="KW-0413">Isomerase</keyword>
<dbReference type="PANTHER" id="PTHR11941:SF54">
    <property type="entry name" value="ENOYL-COA HYDRATASE, MITOCHONDRIAL"/>
    <property type="match status" value="1"/>
</dbReference>
<dbReference type="Gene3D" id="3.90.226.10">
    <property type="entry name" value="2-enoyl-CoA Hydratase, Chain A, domain 1"/>
    <property type="match status" value="1"/>
</dbReference>
<dbReference type="InterPro" id="IPR029045">
    <property type="entry name" value="ClpP/crotonase-like_dom_sf"/>
</dbReference>
<evidence type="ECO:0000313" key="2">
    <source>
        <dbReference type="Proteomes" id="UP000034723"/>
    </source>
</evidence>
<dbReference type="GO" id="GO:0016853">
    <property type="term" value="F:isomerase activity"/>
    <property type="evidence" value="ECO:0007669"/>
    <property type="project" value="UniProtKB-KW"/>
</dbReference>
<dbReference type="InterPro" id="IPR001753">
    <property type="entry name" value="Enoyl-CoA_hydra/iso"/>
</dbReference>
<reference evidence="1 2" key="1">
    <citation type="submission" date="2015-04" db="EMBL/GenBank/DDBJ databases">
        <title>The complete genome sequence of the hyperthermophilic, obligate iron-reducing archaeon Geoglobus ahangari strain 234T.</title>
        <authorList>
            <person name="Manzella M.P."/>
            <person name="Holmes D.E."/>
            <person name="Rocheleau J.M."/>
            <person name="Chung A."/>
            <person name="Reguera G."/>
            <person name="Kashefi K."/>
        </authorList>
    </citation>
    <scope>NUCLEOTIDE SEQUENCE [LARGE SCALE GENOMIC DNA]</scope>
    <source>
        <strain evidence="1 2">234</strain>
    </source>
</reference>
<dbReference type="OrthoDB" id="27846at2157"/>
<dbReference type="RefSeq" id="WP_052747750.1">
    <property type="nucleotide sequence ID" value="NZ_CP011267.1"/>
</dbReference>
<proteinExistence type="predicted"/>
<dbReference type="AlphaFoldDB" id="A0A0F7DBX8"/>
<dbReference type="PANTHER" id="PTHR11941">
    <property type="entry name" value="ENOYL-COA HYDRATASE-RELATED"/>
    <property type="match status" value="1"/>
</dbReference>
<dbReference type="KEGG" id="gah:GAH_00802"/>
<dbReference type="Pfam" id="PF00378">
    <property type="entry name" value="ECH_1"/>
    <property type="match status" value="1"/>
</dbReference>
<dbReference type="GeneID" id="24803384"/>
<gene>
    <name evidence="1" type="ORF">GAH_00802</name>
</gene>
<sequence>MAVDVVTFSRPEKHNALNLDHLKEVYKRFRSCENPVVIYGEPSFCSGIDVDYVGVAGKDEILEFAELANNFILDICRYPKPVVAFVKGYALGAGFSIALACDAIIAEESAVFSTGFAKLGIAPDMGVSYLLPRAVGLKRALKLLFSAERFDARKALELGIVSEFGTLEDAKRMAEELNGPSVRYIKELVYRDMAEHVEHEKELALRSIMELRGFEQG</sequence>
<dbReference type="CDD" id="cd06558">
    <property type="entry name" value="crotonase-like"/>
    <property type="match status" value="1"/>
</dbReference>
<dbReference type="STRING" id="113653.GAH_00802"/>
<dbReference type="SUPFAM" id="SSF52096">
    <property type="entry name" value="ClpP/crotonase"/>
    <property type="match status" value="1"/>
</dbReference>
<dbReference type="EMBL" id="CP011267">
    <property type="protein sequence ID" value="AKG91866.1"/>
    <property type="molecule type" value="Genomic_DNA"/>
</dbReference>
<dbReference type="EC" id="5.3.3.18" evidence="1"/>
<name>A0A0F7DBX8_9EURY</name>
<evidence type="ECO:0000313" key="1">
    <source>
        <dbReference type="EMBL" id="AKG91866.1"/>
    </source>
</evidence>
<dbReference type="GO" id="GO:0006635">
    <property type="term" value="P:fatty acid beta-oxidation"/>
    <property type="evidence" value="ECO:0007669"/>
    <property type="project" value="TreeGrafter"/>
</dbReference>
<protein>
    <submittedName>
        <fullName evidence="1">Enoyl-CoA hydratase/carnithine racemase</fullName>
        <ecNumber evidence="1">5.3.3.18</ecNumber>
    </submittedName>
</protein>
<dbReference type="Proteomes" id="UP000034723">
    <property type="component" value="Chromosome"/>
</dbReference>
<accession>A0A0F7DBX8</accession>
<dbReference type="HOGENOM" id="CLU_009834_7_2_2"/>
<organism evidence="1 2">
    <name type="scientific">Geoglobus ahangari</name>
    <dbReference type="NCBI Taxonomy" id="113653"/>
    <lineage>
        <taxon>Archaea</taxon>
        <taxon>Methanobacteriati</taxon>
        <taxon>Methanobacteriota</taxon>
        <taxon>Archaeoglobi</taxon>
        <taxon>Archaeoglobales</taxon>
        <taxon>Archaeoglobaceae</taxon>
        <taxon>Geoglobus</taxon>
    </lineage>
</organism>
<dbReference type="InParanoid" id="A0A0F7DBX8"/>